<evidence type="ECO:0000313" key="4">
    <source>
        <dbReference type="Proteomes" id="UP000613160"/>
    </source>
</evidence>
<reference evidence="3" key="2">
    <citation type="submission" date="2020-09" db="EMBL/GenBank/DDBJ databases">
        <authorList>
            <person name="Sun Q."/>
            <person name="Zhou Y."/>
        </authorList>
    </citation>
    <scope>NUCLEOTIDE SEQUENCE</scope>
    <source>
        <strain evidence="3">CGMCC 1.15493</strain>
    </source>
</reference>
<feature type="compositionally biased region" description="Low complexity" evidence="1">
    <location>
        <begin position="109"/>
        <end position="125"/>
    </location>
</feature>
<evidence type="ECO:0000313" key="3">
    <source>
        <dbReference type="EMBL" id="GGD18614.1"/>
    </source>
</evidence>
<name>A0A916XX80_9HYPH</name>
<gene>
    <name evidence="3" type="ORF">GCM10011335_21870</name>
</gene>
<dbReference type="Pfam" id="PF08239">
    <property type="entry name" value="SH3_3"/>
    <property type="match status" value="1"/>
</dbReference>
<dbReference type="EMBL" id="BMJJ01000004">
    <property type="protein sequence ID" value="GGD18614.1"/>
    <property type="molecule type" value="Genomic_DNA"/>
</dbReference>
<dbReference type="InterPro" id="IPR003646">
    <property type="entry name" value="SH3-like_bac-type"/>
</dbReference>
<reference evidence="3" key="1">
    <citation type="journal article" date="2014" name="Int. J. Syst. Evol. Microbiol.">
        <title>Complete genome sequence of Corynebacterium casei LMG S-19264T (=DSM 44701T), isolated from a smear-ripened cheese.</title>
        <authorList>
            <consortium name="US DOE Joint Genome Institute (JGI-PGF)"/>
            <person name="Walter F."/>
            <person name="Albersmeier A."/>
            <person name="Kalinowski J."/>
            <person name="Ruckert C."/>
        </authorList>
    </citation>
    <scope>NUCLEOTIDE SEQUENCE</scope>
    <source>
        <strain evidence="3">CGMCC 1.15493</strain>
    </source>
</reference>
<feature type="region of interest" description="Disordered" evidence="1">
    <location>
        <begin position="61"/>
        <end position="154"/>
    </location>
</feature>
<dbReference type="AlphaFoldDB" id="A0A916XX80"/>
<feature type="region of interest" description="Disordered" evidence="1">
    <location>
        <begin position="264"/>
        <end position="289"/>
    </location>
</feature>
<keyword evidence="4" id="KW-1185">Reference proteome</keyword>
<proteinExistence type="predicted"/>
<organism evidence="3 4">
    <name type="scientific">Aureimonas glaciei</name>
    <dbReference type="NCBI Taxonomy" id="1776957"/>
    <lineage>
        <taxon>Bacteria</taxon>
        <taxon>Pseudomonadati</taxon>
        <taxon>Pseudomonadota</taxon>
        <taxon>Alphaproteobacteria</taxon>
        <taxon>Hyphomicrobiales</taxon>
        <taxon>Aurantimonadaceae</taxon>
        <taxon>Aureimonas</taxon>
    </lineage>
</organism>
<feature type="domain" description="SH3b" evidence="2">
    <location>
        <begin position="185"/>
        <end position="233"/>
    </location>
</feature>
<evidence type="ECO:0000259" key="2">
    <source>
        <dbReference type="Pfam" id="PF08239"/>
    </source>
</evidence>
<comment type="caution">
    <text evidence="3">The sequence shown here is derived from an EMBL/GenBank/DDBJ whole genome shotgun (WGS) entry which is preliminary data.</text>
</comment>
<accession>A0A916XX80</accession>
<dbReference type="RefSeq" id="WP_188850628.1">
    <property type="nucleotide sequence ID" value="NZ_BMJJ01000004.1"/>
</dbReference>
<protein>
    <recommendedName>
        <fullName evidence="2">SH3b domain-containing protein</fullName>
    </recommendedName>
</protein>
<feature type="region of interest" description="Disordered" evidence="1">
    <location>
        <begin position="1"/>
        <end position="26"/>
    </location>
</feature>
<sequence>MARKTSTRKPAPRRRAPAKGRGKPKRSFAAFGWMAAAALGLGWMVSDGRPLTYASALLSPTPASTRLAARPERAAAPVRPEIRRETVQAAPPAVKPAPRPGAPDRVRVAALPASTAATPRPAPRLGPLEMPGDSAPSVRAARPAPPKPAAPLQAAALQTALPAVAARATPGMAPAGSEHHATRRLPMRAAPEEKARVLASIDSGTEVRVLRAEGPWRYVTSRSGEGWVDGTYLAGETSASPQTFIQRPAGPPREMMAVLAPFSPTEDRQAPVRATGPHTRLPPAAISSR</sequence>
<evidence type="ECO:0000256" key="1">
    <source>
        <dbReference type="SAM" id="MobiDB-lite"/>
    </source>
</evidence>
<dbReference type="Gene3D" id="2.30.30.40">
    <property type="entry name" value="SH3 Domains"/>
    <property type="match status" value="1"/>
</dbReference>
<dbReference type="Proteomes" id="UP000613160">
    <property type="component" value="Unassembled WGS sequence"/>
</dbReference>